<name>A0A2P2NSM5_RHIMU</name>
<dbReference type="EMBL" id="GGEC01065025">
    <property type="protein sequence ID" value="MBX45509.1"/>
    <property type="molecule type" value="Transcribed_RNA"/>
</dbReference>
<evidence type="ECO:0000313" key="1">
    <source>
        <dbReference type="EMBL" id="MBX45509.1"/>
    </source>
</evidence>
<proteinExistence type="predicted"/>
<dbReference type="AlphaFoldDB" id="A0A2P2NSM5"/>
<accession>A0A2P2NSM5</accession>
<reference evidence="1" key="1">
    <citation type="submission" date="2018-02" db="EMBL/GenBank/DDBJ databases">
        <title>Rhizophora mucronata_Transcriptome.</title>
        <authorList>
            <person name="Meera S.P."/>
            <person name="Sreeshan A."/>
            <person name="Augustine A."/>
        </authorList>
    </citation>
    <scope>NUCLEOTIDE SEQUENCE</scope>
    <source>
        <tissue evidence="1">Leaf</tissue>
    </source>
</reference>
<organism evidence="1">
    <name type="scientific">Rhizophora mucronata</name>
    <name type="common">Asiatic mangrove</name>
    <dbReference type="NCBI Taxonomy" id="61149"/>
    <lineage>
        <taxon>Eukaryota</taxon>
        <taxon>Viridiplantae</taxon>
        <taxon>Streptophyta</taxon>
        <taxon>Embryophyta</taxon>
        <taxon>Tracheophyta</taxon>
        <taxon>Spermatophyta</taxon>
        <taxon>Magnoliopsida</taxon>
        <taxon>eudicotyledons</taxon>
        <taxon>Gunneridae</taxon>
        <taxon>Pentapetalae</taxon>
        <taxon>rosids</taxon>
        <taxon>fabids</taxon>
        <taxon>Malpighiales</taxon>
        <taxon>Rhizophoraceae</taxon>
        <taxon>Rhizophora</taxon>
    </lineage>
</organism>
<protein>
    <submittedName>
        <fullName evidence="1">Uncharacterized protein</fullName>
    </submittedName>
</protein>
<sequence>MSFCVGNWGKWMTLILIDKNSGELHPKKLAIELGESEFYGSATLKSHCFDVGLESHTLRLQW</sequence>